<protein>
    <submittedName>
        <fullName evidence="1">Uncharacterized protein</fullName>
    </submittedName>
</protein>
<accession>A0AAN8WJL1</accession>
<evidence type="ECO:0000313" key="1">
    <source>
        <dbReference type="EMBL" id="KAK7024325.1"/>
    </source>
</evidence>
<feature type="non-terminal residue" evidence="1">
    <location>
        <position position="424"/>
    </location>
</feature>
<dbReference type="Proteomes" id="UP001381693">
    <property type="component" value="Unassembled WGS sequence"/>
</dbReference>
<sequence>MAVGATYQLVEMTLGGGILCSCNVYFAPGRLNTVTHPPPRASGMLYMSDFNTRHPVQGDLSGTVNHSEIRLSCITQYQLQLPTLSLHPLSIPLKYCLMYISFISAFIPNFHCGSPEQLYSSIVRSTHDFFNQYVCRSNIKRQTRHHTWPLDRCTMEAERRAVEASLVCQKSPTLETLCQYQMSTDALVALQQFAHSDTWHKFTNIINHQMNMASIWYLINTVVRKKLSAALHHSRAQYAQDLPDTWSDQYSVSNLPAHVQEALSSQKMHHTLLLSVSLLGLDVEDVPITKGELHHALASGKATAPGDDGITYSVLRFFLKVPDDPLLQLCNLCLQYGYKPQARMTSLFAPIPKPGTNKFRQTSLKSCFNKEVGRISSTASCSRSKTTFHRDFMVFCHNAACNTASLSCKPASPPPMLWSFFIYK</sequence>
<dbReference type="EMBL" id="JAXCGZ010022777">
    <property type="protein sequence ID" value="KAK7024325.1"/>
    <property type="molecule type" value="Genomic_DNA"/>
</dbReference>
<proteinExistence type="predicted"/>
<organism evidence="1 2">
    <name type="scientific">Halocaridina rubra</name>
    <name type="common">Hawaiian red shrimp</name>
    <dbReference type="NCBI Taxonomy" id="373956"/>
    <lineage>
        <taxon>Eukaryota</taxon>
        <taxon>Metazoa</taxon>
        <taxon>Ecdysozoa</taxon>
        <taxon>Arthropoda</taxon>
        <taxon>Crustacea</taxon>
        <taxon>Multicrustacea</taxon>
        <taxon>Malacostraca</taxon>
        <taxon>Eumalacostraca</taxon>
        <taxon>Eucarida</taxon>
        <taxon>Decapoda</taxon>
        <taxon>Pleocyemata</taxon>
        <taxon>Caridea</taxon>
        <taxon>Atyoidea</taxon>
        <taxon>Atyidae</taxon>
        <taxon>Halocaridina</taxon>
    </lineage>
</organism>
<dbReference type="AlphaFoldDB" id="A0AAN8WJL1"/>
<comment type="caution">
    <text evidence="1">The sequence shown here is derived from an EMBL/GenBank/DDBJ whole genome shotgun (WGS) entry which is preliminary data.</text>
</comment>
<gene>
    <name evidence="1" type="ORF">SK128_024456</name>
</gene>
<evidence type="ECO:0000313" key="2">
    <source>
        <dbReference type="Proteomes" id="UP001381693"/>
    </source>
</evidence>
<name>A0AAN8WJL1_HALRR</name>
<reference evidence="1 2" key="1">
    <citation type="submission" date="2023-11" db="EMBL/GenBank/DDBJ databases">
        <title>Halocaridina rubra genome assembly.</title>
        <authorList>
            <person name="Smith C."/>
        </authorList>
    </citation>
    <scope>NUCLEOTIDE SEQUENCE [LARGE SCALE GENOMIC DNA]</scope>
    <source>
        <strain evidence="1">EP-1</strain>
        <tissue evidence="1">Whole</tissue>
    </source>
</reference>
<keyword evidence="2" id="KW-1185">Reference proteome</keyword>